<feature type="region of interest" description="Disordered" evidence="1">
    <location>
        <begin position="104"/>
        <end position="156"/>
    </location>
</feature>
<name>A0A409WUR1_9AGAR</name>
<proteinExistence type="predicted"/>
<keyword evidence="5" id="KW-1185">Reference proteome</keyword>
<keyword evidence="2" id="KW-1133">Transmembrane helix</keyword>
<evidence type="ECO:0008006" key="6">
    <source>
        <dbReference type="Google" id="ProtNLM"/>
    </source>
</evidence>
<accession>A0A409WUR1</accession>
<feature type="transmembrane region" description="Helical" evidence="2">
    <location>
        <begin position="173"/>
        <end position="193"/>
    </location>
</feature>
<dbReference type="InParanoid" id="A0A409WUR1"/>
<sequence>MQLPGRPYAANKLAFNLMIFIWIHLLLQDFGVLALPNAGENFIPVPPPKHALVTDQTGPPGNETKHADHLLCTPYGACEPCPPEAMHEPFCQPFGNRRLMHCVNITSSRPPQPPSHPDSAPTHPVHPNAHDRKQAPPAPPPPSHGRPGSTDPTGEVLAWESCGRIPAKERKDFFEFVACNAIFAAIALGVLFFRERRLRLGRARMLAARIGVGAGGVLGRL</sequence>
<feature type="chain" id="PRO_5019142029" description="Copper transporter" evidence="3">
    <location>
        <begin position="35"/>
        <end position="221"/>
    </location>
</feature>
<evidence type="ECO:0000313" key="5">
    <source>
        <dbReference type="Proteomes" id="UP000284706"/>
    </source>
</evidence>
<organism evidence="4 5">
    <name type="scientific">Gymnopilus dilepis</name>
    <dbReference type="NCBI Taxonomy" id="231916"/>
    <lineage>
        <taxon>Eukaryota</taxon>
        <taxon>Fungi</taxon>
        <taxon>Dikarya</taxon>
        <taxon>Basidiomycota</taxon>
        <taxon>Agaricomycotina</taxon>
        <taxon>Agaricomycetes</taxon>
        <taxon>Agaricomycetidae</taxon>
        <taxon>Agaricales</taxon>
        <taxon>Agaricineae</taxon>
        <taxon>Hymenogastraceae</taxon>
        <taxon>Gymnopilus</taxon>
    </lineage>
</organism>
<dbReference type="OrthoDB" id="2525787at2759"/>
<gene>
    <name evidence="4" type="ORF">CVT26_009260</name>
</gene>
<evidence type="ECO:0000256" key="1">
    <source>
        <dbReference type="SAM" id="MobiDB-lite"/>
    </source>
</evidence>
<protein>
    <recommendedName>
        <fullName evidence="6">Copper transporter</fullName>
    </recommendedName>
</protein>
<dbReference type="AlphaFoldDB" id="A0A409WUR1"/>
<keyword evidence="2" id="KW-0812">Transmembrane</keyword>
<dbReference type="EMBL" id="NHYE01004771">
    <property type="protein sequence ID" value="PPQ82242.1"/>
    <property type="molecule type" value="Genomic_DNA"/>
</dbReference>
<dbReference type="Proteomes" id="UP000284706">
    <property type="component" value="Unassembled WGS sequence"/>
</dbReference>
<comment type="caution">
    <text evidence="4">The sequence shown here is derived from an EMBL/GenBank/DDBJ whole genome shotgun (WGS) entry which is preliminary data.</text>
</comment>
<evidence type="ECO:0000313" key="4">
    <source>
        <dbReference type="EMBL" id="PPQ82242.1"/>
    </source>
</evidence>
<reference evidence="4 5" key="1">
    <citation type="journal article" date="2018" name="Evol. Lett.">
        <title>Horizontal gene cluster transfer increased hallucinogenic mushroom diversity.</title>
        <authorList>
            <person name="Reynolds H.T."/>
            <person name="Vijayakumar V."/>
            <person name="Gluck-Thaler E."/>
            <person name="Korotkin H.B."/>
            <person name="Matheny P.B."/>
            <person name="Slot J.C."/>
        </authorList>
    </citation>
    <scope>NUCLEOTIDE SEQUENCE [LARGE SCALE GENOMIC DNA]</scope>
    <source>
        <strain evidence="4 5">SRW20</strain>
    </source>
</reference>
<keyword evidence="2" id="KW-0472">Membrane</keyword>
<evidence type="ECO:0000256" key="3">
    <source>
        <dbReference type="SAM" id="SignalP"/>
    </source>
</evidence>
<evidence type="ECO:0000256" key="2">
    <source>
        <dbReference type="SAM" id="Phobius"/>
    </source>
</evidence>
<feature type="signal peptide" evidence="3">
    <location>
        <begin position="1"/>
        <end position="34"/>
    </location>
</feature>
<keyword evidence="3" id="KW-0732">Signal</keyword>